<proteinExistence type="evidence at transcript level"/>
<name>D4P873_LINUS</name>
<feature type="non-terminal residue" evidence="1">
    <location>
        <position position="110"/>
    </location>
</feature>
<dbReference type="AlphaFoldDB" id="D4P873"/>
<reference evidence="1" key="1">
    <citation type="submission" date="2010-01" db="EMBL/GenBank/DDBJ databases">
        <title>Identification of genes involved in response of flax plants (Linum usitatissimum) to pathogens. Construction of subtraction library from flax induced by salicylic acid.</title>
        <authorList>
            <person name="Bortniczuk M."/>
            <person name="Skala J."/>
            <person name="Szopa J."/>
        </authorList>
    </citation>
    <scope>NUCLEOTIDE SEQUENCE</scope>
</reference>
<accession>D4P873</accession>
<evidence type="ECO:0000313" key="1">
    <source>
        <dbReference type="EMBL" id="ADD54602.1"/>
    </source>
</evidence>
<feature type="non-terminal residue" evidence="1">
    <location>
        <position position="1"/>
    </location>
</feature>
<organism evidence="1">
    <name type="scientific">Linum usitatissimum</name>
    <name type="common">Flax</name>
    <name type="synonym">Linum humile</name>
    <dbReference type="NCBI Taxonomy" id="4006"/>
    <lineage>
        <taxon>Eukaryota</taxon>
        <taxon>Viridiplantae</taxon>
        <taxon>Streptophyta</taxon>
        <taxon>Embryophyta</taxon>
        <taxon>Tracheophyta</taxon>
        <taxon>Spermatophyta</taxon>
        <taxon>Magnoliopsida</taxon>
        <taxon>eudicotyledons</taxon>
        <taxon>Gunneridae</taxon>
        <taxon>Pentapetalae</taxon>
        <taxon>rosids</taxon>
        <taxon>fabids</taxon>
        <taxon>Malpighiales</taxon>
        <taxon>Linaceae</taxon>
        <taxon>Linum</taxon>
    </lineage>
</organism>
<protein>
    <submittedName>
        <fullName evidence="1">Uncharacterized protein</fullName>
    </submittedName>
</protein>
<sequence length="110" mass="12966">ERIYSPGVSCRIYSSGVSIFRKQQRFIQVPEKVSIRCRGGCCHRCRKPSWTKELFFSLRRLSYDRDRTNDNNEEKNLVKTCATSYYPSCSFYYCNVCLSRDHVPVSWCVV</sequence>
<dbReference type="EMBL" id="GU581030">
    <property type="protein sequence ID" value="ADD54602.1"/>
    <property type="molecule type" value="mRNA"/>
</dbReference>